<dbReference type="EMBL" id="CAJMWW010000358">
    <property type="protein sequence ID" value="CAE6468610.1"/>
    <property type="molecule type" value="Genomic_DNA"/>
</dbReference>
<dbReference type="AlphaFoldDB" id="A0A8H3BW70"/>
<evidence type="ECO:0000313" key="2">
    <source>
        <dbReference type="Proteomes" id="UP000663841"/>
    </source>
</evidence>
<evidence type="ECO:0000313" key="1">
    <source>
        <dbReference type="EMBL" id="CAE6468610.1"/>
    </source>
</evidence>
<gene>
    <name evidence="1" type="ORF">RDB_LOCUS171134</name>
</gene>
<proteinExistence type="predicted"/>
<dbReference type="Proteomes" id="UP000663841">
    <property type="component" value="Unassembled WGS sequence"/>
</dbReference>
<organism evidence="1 2">
    <name type="scientific">Rhizoctonia solani</name>
    <dbReference type="NCBI Taxonomy" id="456999"/>
    <lineage>
        <taxon>Eukaryota</taxon>
        <taxon>Fungi</taxon>
        <taxon>Dikarya</taxon>
        <taxon>Basidiomycota</taxon>
        <taxon>Agaricomycotina</taxon>
        <taxon>Agaricomycetes</taxon>
        <taxon>Cantharellales</taxon>
        <taxon>Ceratobasidiaceae</taxon>
        <taxon>Rhizoctonia</taxon>
    </lineage>
</organism>
<comment type="caution">
    <text evidence="1">The sequence shown here is derived from an EMBL/GenBank/DDBJ whole genome shotgun (WGS) entry which is preliminary data.</text>
</comment>
<name>A0A8H3BW70_9AGAM</name>
<accession>A0A8H3BW70</accession>
<sequence length="117" mass="13751">MDKRSPFLTPIQTASTDIDNILCELITHVKKFKCPSELDFLKGTQNGLLLLNSEKNRPFINQLRKFDGLRTRLAKVQTHGNEQLEAKRRATDMAIRRALFRMKEYQLKLYDKYTEAY</sequence>
<protein>
    <submittedName>
        <fullName evidence="1">Uncharacterized protein</fullName>
    </submittedName>
</protein>
<reference evidence="1" key="1">
    <citation type="submission" date="2021-01" db="EMBL/GenBank/DDBJ databases">
        <authorList>
            <person name="Kaushik A."/>
        </authorList>
    </citation>
    <scope>NUCLEOTIDE SEQUENCE</scope>
    <source>
        <strain evidence="1">AG3-T5</strain>
    </source>
</reference>